<evidence type="ECO:0000313" key="5">
    <source>
        <dbReference type="Proteomes" id="UP000782610"/>
    </source>
</evidence>
<dbReference type="InterPro" id="IPR050595">
    <property type="entry name" value="Bact_response_regulator"/>
</dbReference>
<comment type="caution">
    <text evidence="4">The sequence shown here is derived from an EMBL/GenBank/DDBJ whole genome shotgun (WGS) entry which is preliminary data.</text>
</comment>
<name>A0A933L5M2_9HYPH</name>
<proteinExistence type="predicted"/>
<keyword evidence="1 2" id="KW-0597">Phosphoprotein</keyword>
<dbReference type="Gene3D" id="3.40.50.2300">
    <property type="match status" value="1"/>
</dbReference>
<dbReference type="Pfam" id="PF00072">
    <property type="entry name" value="Response_reg"/>
    <property type="match status" value="1"/>
</dbReference>
<dbReference type="EMBL" id="JACRAF010000068">
    <property type="protein sequence ID" value="MBI4924091.1"/>
    <property type="molecule type" value="Genomic_DNA"/>
</dbReference>
<dbReference type="GO" id="GO:0000160">
    <property type="term" value="P:phosphorelay signal transduction system"/>
    <property type="evidence" value="ECO:0007669"/>
    <property type="project" value="InterPro"/>
</dbReference>
<evidence type="ECO:0000256" key="2">
    <source>
        <dbReference type="PROSITE-ProRule" id="PRU00169"/>
    </source>
</evidence>
<evidence type="ECO:0000256" key="1">
    <source>
        <dbReference type="ARBA" id="ARBA00022553"/>
    </source>
</evidence>
<dbReference type="SMART" id="SM00448">
    <property type="entry name" value="REC"/>
    <property type="match status" value="1"/>
</dbReference>
<feature type="domain" description="Response regulatory" evidence="3">
    <location>
        <begin position="135"/>
        <end position="250"/>
    </location>
</feature>
<evidence type="ECO:0000259" key="3">
    <source>
        <dbReference type="PROSITE" id="PS50110"/>
    </source>
</evidence>
<accession>A0A933L5M2</accession>
<dbReference type="Proteomes" id="UP000782610">
    <property type="component" value="Unassembled WGS sequence"/>
</dbReference>
<dbReference type="AlphaFoldDB" id="A0A933L5M2"/>
<dbReference type="SUPFAM" id="SSF52172">
    <property type="entry name" value="CheY-like"/>
    <property type="match status" value="1"/>
</dbReference>
<feature type="modified residue" description="4-aspartylphosphate" evidence="2">
    <location>
        <position position="184"/>
    </location>
</feature>
<dbReference type="InterPro" id="IPR011006">
    <property type="entry name" value="CheY-like_superfamily"/>
</dbReference>
<dbReference type="PANTHER" id="PTHR44591">
    <property type="entry name" value="STRESS RESPONSE REGULATOR PROTEIN 1"/>
    <property type="match status" value="1"/>
</dbReference>
<protein>
    <submittedName>
        <fullName evidence="4">Response regulator</fullName>
    </submittedName>
</protein>
<dbReference type="PROSITE" id="PS50110">
    <property type="entry name" value="RESPONSE_REGULATORY"/>
    <property type="match status" value="1"/>
</dbReference>
<gene>
    <name evidence="4" type="ORF">HY834_20340</name>
</gene>
<reference evidence="4" key="1">
    <citation type="submission" date="2020-07" db="EMBL/GenBank/DDBJ databases">
        <title>Huge and variable diversity of episymbiotic CPR bacteria and DPANN archaea in groundwater ecosystems.</title>
        <authorList>
            <person name="He C.Y."/>
            <person name="Keren R."/>
            <person name="Whittaker M."/>
            <person name="Farag I.F."/>
            <person name="Doudna J."/>
            <person name="Cate J.H.D."/>
            <person name="Banfield J.F."/>
        </authorList>
    </citation>
    <scope>NUCLEOTIDE SEQUENCE</scope>
    <source>
        <strain evidence="4">NC_groundwater_1586_Pr3_B-0.1um_66_15</strain>
    </source>
</reference>
<organism evidence="4 5">
    <name type="scientific">Devosia nanyangense</name>
    <dbReference type="NCBI Taxonomy" id="1228055"/>
    <lineage>
        <taxon>Bacteria</taxon>
        <taxon>Pseudomonadati</taxon>
        <taxon>Pseudomonadota</taxon>
        <taxon>Alphaproteobacteria</taxon>
        <taxon>Hyphomicrobiales</taxon>
        <taxon>Devosiaceae</taxon>
        <taxon>Devosia</taxon>
    </lineage>
</organism>
<dbReference type="InterPro" id="IPR001789">
    <property type="entry name" value="Sig_transdc_resp-reg_receiver"/>
</dbReference>
<dbReference type="PANTHER" id="PTHR44591:SF21">
    <property type="entry name" value="TWO-COMPONENT RESPONSE REGULATOR"/>
    <property type="match status" value="1"/>
</dbReference>
<evidence type="ECO:0000313" key="4">
    <source>
        <dbReference type="EMBL" id="MBI4924091.1"/>
    </source>
</evidence>
<sequence length="260" mass="27514">MVDGFNIALPPAEPAELGVRIAALAADLQDSQAELIKARVDIAGSLSGDTAQDVDSLLGIIVASLDVLTGQLKADPDSAELAQDALAAAFRCADLAHQLLALADRPRHHDSSPADGAVDAIEAADVPAEGRRPATILAVDDNAGVRRVVVRQLTDLGYRILEAEDGPAALMILNSEPVDLLFTDVVMPGGMSGFDLARLVLARWPGMRALITSGFPHLEPTDDSAKTGKLRRLIKPYRKADLASALREVLDAEPDDLRKP</sequence>